<dbReference type="Gene3D" id="3.40.50.880">
    <property type="match status" value="1"/>
</dbReference>
<protein>
    <recommendedName>
        <fullName evidence="2">glutaminase</fullName>
        <ecNumber evidence="2">3.5.1.2</ecNumber>
    </recommendedName>
</protein>
<dbReference type="SUPFAM" id="SSF52317">
    <property type="entry name" value="Class I glutamine amidotransferase-like"/>
    <property type="match status" value="1"/>
</dbReference>
<evidence type="ECO:0000256" key="2">
    <source>
        <dbReference type="ARBA" id="ARBA00012918"/>
    </source>
</evidence>
<dbReference type="HAMAP" id="MF_01615">
    <property type="entry name" value="PdxT"/>
    <property type="match status" value="1"/>
</dbReference>
<evidence type="ECO:0000256" key="3">
    <source>
        <dbReference type="ARBA" id="ARBA00022801"/>
    </source>
</evidence>
<dbReference type="PROSITE" id="PS51273">
    <property type="entry name" value="GATASE_TYPE_1"/>
    <property type="match status" value="1"/>
</dbReference>
<dbReference type="GO" id="GO:0042823">
    <property type="term" value="P:pyridoxal phosphate biosynthetic process"/>
    <property type="evidence" value="ECO:0007669"/>
    <property type="project" value="InterPro"/>
</dbReference>
<name>A0A6J6J5M3_9ZZZZ</name>
<keyword evidence="4" id="KW-0663">Pyridoxal phosphate</keyword>
<proteinExistence type="inferred from homology"/>
<gene>
    <name evidence="8" type="ORF">UFOPK1961_00809</name>
    <name evidence="9" type="ORF">UFOPK3364_00086</name>
</gene>
<evidence type="ECO:0000256" key="4">
    <source>
        <dbReference type="ARBA" id="ARBA00022898"/>
    </source>
</evidence>
<dbReference type="PROSITE" id="PS51130">
    <property type="entry name" value="PDXT_SNO_2"/>
    <property type="match status" value="1"/>
</dbReference>
<dbReference type="FunFam" id="3.40.50.880:FF:000010">
    <property type="entry name" value="uncharacterized protein LOC100176842 isoform X2"/>
    <property type="match status" value="1"/>
</dbReference>
<keyword evidence="5" id="KW-0315">Glutamine amidotransferase</keyword>
<evidence type="ECO:0000313" key="8">
    <source>
        <dbReference type="EMBL" id="CAB4631793.1"/>
    </source>
</evidence>
<dbReference type="CDD" id="cd01749">
    <property type="entry name" value="GATase1_PB"/>
    <property type="match status" value="1"/>
</dbReference>
<keyword evidence="3" id="KW-0378">Hydrolase</keyword>
<dbReference type="GO" id="GO:0004359">
    <property type="term" value="F:glutaminase activity"/>
    <property type="evidence" value="ECO:0007669"/>
    <property type="project" value="UniProtKB-EC"/>
</dbReference>
<evidence type="ECO:0000256" key="5">
    <source>
        <dbReference type="ARBA" id="ARBA00022962"/>
    </source>
</evidence>
<dbReference type="InterPro" id="IPR021196">
    <property type="entry name" value="PdxT/SNO_CS"/>
</dbReference>
<evidence type="ECO:0000256" key="6">
    <source>
        <dbReference type="ARBA" id="ARBA00023239"/>
    </source>
</evidence>
<dbReference type="GO" id="GO:0016829">
    <property type="term" value="F:lyase activity"/>
    <property type="evidence" value="ECO:0007669"/>
    <property type="project" value="UniProtKB-KW"/>
</dbReference>
<dbReference type="GO" id="GO:1903600">
    <property type="term" value="C:glutaminase complex"/>
    <property type="evidence" value="ECO:0007669"/>
    <property type="project" value="TreeGrafter"/>
</dbReference>
<dbReference type="AlphaFoldDB" id="A0A6J6J5M3"/>
<comment type="catalytic activity">
    <reaction evidence="7">
        <text>L-glutamine + H2O = L-glutamate + NH4(+)</text>
        <dbReference type="Rhea" id="RHEA:15889"/>
        <dbReference type="ChEBI" id="CHEBI:15377"/>
        <dbReference type="ChEBI" id="CHEBI:28938"/>
        <dbReference type="ChEBI" id="CHEBI:29985"/>
        <dbReference type="ChEBI" id="CHEBI:58359"/>
        <dbReference type="EC" id="3.5.1.2"/>
    </reaction>
</comment>
<evidence type="ECO:0000313" key="9">
    <source>
        <dbReference type="EMBL" id="CAB4857952.1"/>
    </source>
</evidence>
<dbReference type="PIRSF" id="PIRSF005639">
    <property type="entry name" value="Glut_amidoT_SNO"/>
    <property type="match status" value="1"/>
</dbReference>
<sequence length="200" mass="20839">MAGSHLTIGVLALQGDVREHELVLDGLGVSHRHVRIPTDLVGIDGLIIPGGESSVIDKLSRIFDVRDPLISAIAGGLPVLGTCAGLILLASTVIGAIDGQQTFGGLDIEVERNAFGGQVESFETSIDMPVIAGGPVMAAFIRAPLIRDVRGCSVIATLPNGEIVGVRSGNCVGIAFHPELVAESRVHEWWLDAVVAGAQR</sequence>
<dbReference type="PANTHER" id="PTHR31559">
    <property type="entry name" value="PYRIDOXAL 5'-PHOSPHATE SYNTHASE SUBUNIT SNO"/>
    <property type="match status" value="1"/>
</dbReference>
<reference evidence="8" key="1">
    <citation type="submission" date="2020-05" db="EMBL/GenBank/DDBJ databases">
        <authorList>
            <person name="Chiriac C."/>
            <person name="Salcher M."/>
            <person name="Ghai R."/>
            <person name="Kavagutti S V."/>
        </authorList>
    </citation>
    <scope>NUCLEOTIDE SEQUENCE</scope>
</reference>
<accession>A0A6J6J5M3</accession>
<dbReference type="EC" id="3.5.1.2" evidence="2"/>
<comment type="similarity">
    <text evidence="1">Belongs to the glutaminase PdxT/SNO family.</text>
</comment>
<evidence type="ECO:0000256" key="1">
    <source>
        <dbReference type="ARBA" id="ARBA00008345"/>
    </source>
</evidence>
<evidence type="ECO:0000256" key="7">
    <source>
        <dbReference type="ARBA" id="ARBA00049534"/>
    </source>
</evidence>
<dbReference type="InterPro" id="IPR002161">
    <property type="entry name" value="PdxT/SNO"/>
</dbReference>
<dbReference type="InterPro" id="IPR029062">
    <property type="entry name" value="Class_I_gatase-like"/>
</dbReference>
<dbReference type="PANTHER" id="PTHR31559:SF0">
    <property type="entry name" value="PYRIDOXAL 5'-PHOSPHATE SYNTHASE SUBUNIT SNO1-RELATED"/>
    <property type="match status" value="1"/>
</dbReference>
<dbReference type="NCBIfam" id="TIGR03800">
    <property type="entry name" value="PLP_synth_Pdx2"/>
    <property type="match status" value="1"/>
</dbReference>
<dbReference type="Pfam" id="PF01174">
    <property type="entry name" value="SNO"/>
    <property type="match status" value="1"/>
</dbReference>
<dbReference type="GO" id="GO:0008614">
    <property type="term" value="P:pyridoxine metabolic process"/>
    <property type="evidence" value="ECO:0007669"/>
    <property type="project" value="TreeGrafter"/>
</dbReference>
<dbReference type="PROSITE" id="PS01236">
    <property type="entry name" value="PDXT_SNO_1"/>
    <property type="match status" value="1"/>
</dbReference>
<keyword evidence="6" id="KW-0456">Lyase</keyword>
<dbReference type="EMBL" id="CAFBLO010000004">
    <property type="protein sequence ID" value="CAB4857952.1"/>
    <property type="molecule type" value="Genomic_DNA"/>
</dbReference>
<organism evidence="8">
    <name type="scientific">freshwater metagenome</name>
    <dbReference type="NCBI Taxonomy" id="449393"/>
    <lineage>
        <taxon>unclassified sequences</taxon>
        <taxon>metagenomes</taxon>
        <taxon>ecological metagenomes</taxon>
    </lineage>
</organism>
<dbReference type="EMBL" id="CAEZVJ010000087">
    <property type="protein sequence ID" value="CAB4631793.1"/>
    <property type="molecule type" value="Genomic_DNA"/>
</dbReference>
<dbReference type="GO" id="GO:0005829">
    <property type="term" value="C:cytosol"/>
    <property type="evidence" value="ECO:0007669"/>
    <property type="project" value="TreeGrafter"/>
</dbReference>